<sequence length="174" mass="17897">MEPNGQSSGERTSNGRKPTDCPARALSPLIGILVMIAVTVVLAAILTVGASALGTGGTPPTAGFDLSADAADSTIELEHAGGDAVDVRELAVRVEIDGVALENQPPVPFVGAEGFDETPTGPFNARSEPIWRAGESARVDLASTNDPRLRAGATVTVTLVTDDHRIATLETTAR</sequence>
<reference evidence="5" key="1">
    <citation type="submission" date="2016-10" db="EMBL/GenBank/DDBJ databases">
        <authorList>
            <person name="Varghese N."/>
            <person name="Submissions S."/>
        </authorList>
    </citation>
    <scope>NUCLEOTIDE SEQUENCE [LARGE SCALE GENOMIC DNA]</scope>
    <source>
        <strain evidence="5">DSM 22427</strain>
    </source>
</reference>
<evidence type="ECO:0000313" key="5">
    <source>
        <dbReference type="Proteomes" id="UP000199199"/>
    </source>
</evidence>
<dbReference type="Pfam" id="PF07790">
    <property type="entry name" value="Pilin_N"/>
    <property type="match status" value="1"/>
</dbReference>
<evidence type="ECO:0000313" key="4">
    <source>
        <dbReference type="EMBL" id="SFS45129.1"/>
    </source>
</evidence>
<feature type="region of interest" description="Disordered" evidence="1">
    <location>
        <begin position="1"/>
        <end position="21"/>
    </location>
</feature>
<dbReference type="AlphaFoldDB" id="A0A1I6PY39"/>
<gene>
    <name evidence="4" type="ORF">SAMN04488556_0863</name>
</gene>
<organism evidence="4 5">
    <name type="scientific">Halostagnicola kamekurae</name>
    <dbReference type="NCBI Taxonomy" id="619731"/>
    <lineage>
        <taxon>Archaea</taxon>
        <taxon>Methanobacteriati</taxon>
        <taxon>Methanobacteriota</taxon>
        <taxon>Stenosarchaea group</taxon>
        <taxon>Halobacteria</taxon>
        <taxon>Halobacteriales</taxon>
        <taxon>Natrialbaceae</taxon>
        <taxon>Halostagnicola</taxon>
    </lineage>
</organism>
<evidence type="ECO:0000256" key="2">
    <source>
        <dbReference type="SAM" id="Phobius"/>
    </source>
</evidence>
<feature type="transmembrane region" description="Helical" evidence="2">
    <location>
        <begin position="25"/>
        <end position="48"/>
    </location>
</feature>
<keyword evidence="4" id="KW-0282">Flagellum</keyword>
<evidence type="ECO:0000259" key="3">
    <source>
        <dbReference type="Pfam" id="PF07790"/>
    </source>
</evidence>
<name>A0A1I6PY39_9EURY</name>
<keyword evidence="2" id="KW-0472">Membrane</keyword>
<accession>A0A1I6PY39</accession>
<evidence type="ECO:0000256" key="1">
    <source>
        <dbReference type="SAM" id="MobiDB-lite"/>
    </source>
</evidence>
<dbReference type="NCBIfam" id="TIGR02537">
    <property type="entry name" value="arch_flag_Nterm"/>
    <property type="match status" value="1"/>
</dbReference>
<proteinExistence type="predicted"/>
<keyword evidence="5" id="KW-1185">Reference proteome</keyword>
<dbReference type="InterPro" id="IPR012859">
    <property type="entry name" value="Pilin_N_archaeal"/>
</dbReference>
<dbReference type="InterPro" id="IPR013373">
    <property type="entry name" value="Flagellin/pilin_N_arc"/>
</dbReference>
<dbReference type="RefSeq" id="WP_245779386.1">
    <property type="nucleotide sequence ID" value="NZ_FOZS01000001.1"/>
</dbReference>
<keyword evidence="2" id="KW-0812">Transmembrane</keyword>
<keyword evidence="2" id="KW-1133">Transmembrane helix</keyword>
<dbReference type="EMBL" id="FOZS01000001">
    <property type="protein sequence ID" value="SFS45129.1"/>
    <property type="molecule type" value="Genomic_DNA"/>
</dbReference>
<feature type="compositionally biased region" description="Polar residues" evidence="1">
    <location>
        <begin position="1"/>
        <end position="16"/>
    </location>
</feature>
<protein>
    <submittedName>
        <fullName evidence="4">Flagellin N-terminal-like domain-containing protein</fullName>
    </submittedName>
</protein>
<dbReference type="Proteomes" id="UP000199199">
    <property type="component" value="Unassembled WGS sequence"/>
</dbReference>
<feature type="domain" description="Archaeal Type IV pilin N-terminal" evidence="3">
    <location>
        <begin position="24"/>
        <end position="97"/>
    </location>
</feature>
<keyword evidence="4" id="KW-0969">Cilium</keyword>
<keyword evidence="4" id="KW-0966">Cell projection</keyword>